<name>A0AA39F291_MICHY</name>
<dbReference type="GO" id="GO:0005524">
    <property type="term" value="F:ATP binding"/>
    <property type="evidence" value="ECO:0007669"/>
    <property type="project" value="UniProtKB-KW"/>
</dbReference>
<dbReference type="SMART" id="SM00382">
    <property type="entry name" value="AAA"/>
    <property type="match status" value="2"/>
</dbReference>
<evidence type="ECO:0000256" key="2">
    <source>
        <dbReference type="ARBA" id="ARBA00022448"/>
    </source>
</evidence>
<dbReference type="InterPro" id="IPR044746">
    <property type="entry name" value="ABCC_6TM_D1"/>
</dbReference>
<keyword evidence="2" id="KW-0813">Transport</keyword>
<gene>
    <name evidence="12" type="ORF">PV327_010042</name>
</gene>
<sequence>MHHMNLASQQIGMRIRVACCSLIYRKSLRLSKLVLNSDAAGQVVNLLSNDVNRFDLLPMVFAYLWIMPIQIIIIGYIMWQIVGLSTFAGIGALLLMAVPLQTYISIISGKLRGKIAQLTDRRIQLMSEIIAGIQVIKMYAWEKSFNNVISFTRLSEIKLIKYSSYLRGIYLSLMVFTERTTLFIALITYVSMGNSMTAHTTFTLAGYFNILQMVGVIFFPQALIMCGEAIISIKRIQDFLLLDEILNSTSMDLLDVKTLKKQPVGSTEITTSVSVELNRVSASWITGRLPPTLCGVSLKINGGQLCSIIGPVGSGKSSLLNILLHELPLGAGIIKLLQYDKGKSSVVRNNGGFITDSLELKISYASQEPWLFSGTIRENILFGETYEIKRYQEITQVCSLLHDFKQLPKGDLTIVGDRGASLSGGQRARINLARAIYRQADLYLLDDPLSAVDTRVARHLFERCILNFLQGKTRILITHQVHFLKQADIIAVMEHGFIRNQGSFNSLKSSNEFNEILNQLNEDDTIEKKDNYIKSDVDDDTMDDEVKRIEDYEDKVFRRRSTMQVSRRISTRSYDSHLFMSNVRTMEQVEEVVDDEEIVTGKLSNQVFIRYFRKGGRIITLVLLAFNFVLSQVVISGSDYWLSYWTNSETARSCIHDTLHHCKLSEGESNSILNNTLLGSYSLLDEDGLLPTNYAIYIYTILIVGCIVLSISRGIFFMTVCSTAGKKLHDDMFFNVIHATMLFFNTNSYGRVLNRFSKDIGAMDEILPKTALEALQIILVMIGILVVIIIVNPWMSVPIIIIGVIFYIIQRYCQNTIQDMKRLESVAKSPVFSHVSTTLNGLSTIRSRGSNVQIMLCKQFDEYQNNHTSAWYLSLAIASAFGFIFDFIACIFTACVCFSFILMNRDNIFGGSVGLAISQSLILSGMLQYGIRLLTEVRSEMTAVERIVQYTDLPREPFGEPSSNLSEHWLSRGKIQMKSVFFSYKKGDPPVLKNLDFILEAGWKVGIVGRTGAGKSSIIAAIFRLADDGLQGEILIDDKDLMSIELEDLRKNISIIPQQPILFSESLRYNLDPFSKHSDDDLYNVLREVELYNISLDQRVSEGGTNFSVGQRQLICLARAILRNNRILILDEATANIDPGTDALIQRLIRSKFVNCTVITIAHRLNTIIDSDRVLVMENGSVVEFANPYELLVGNPDSYFSRMVAETGEAMTKQLLEDAKKYHNSRSISVHRT</sequence>
<dbReference type="InterPro" id="IPR017871">
    <property type="entry name" value="ABC_transporter-like_CS"/>
</dbReference>
<comment type="caution">
    <text evidence="12">The sequence shown here is derived from an EMBL/GenBank/DDBJ whole genome shotgun (WGS) entry which is preliminary data.</text>
</comment>
<dbReference type="GO" id="GO:0140359">
    <property type="term" value="F:ABC-type transporter activity"/>
    <property type="evidence" value="ECO:0007669"/>
    <property type="project" value="InterPro"/>
</dbReference>
<evidence type="ECO:0000259" key="10">
    <source>
        <dbReference type="PROSITE" id="PS50893"/>
    </source>
</evidence>
<dbReference type="PANTHER" id="PTHR24223">
    <property type="entry name" value="ATP-BINDING CASSETTE SUB-FAMILY C"/>
    <property type="match status" value="1"/>
</dbReference>
<feature type="transmembrane region" description="Helical" evidence="9">
    <location>
        <begin position="696"/>
        <end position="720"/>
    </location>
</feature>
<evidence type="ECO:0000256" key="6">
    <source>
        <dbReference type="ARBA" id="ARBA00022840"/>
    </source>
</evidence>
<dbReference type="Proteomes" id="UP001168972">
    <property type="component" value="Unassembled WGS sequence"/>
</dbReference>
<feature type="transmembrane region" description="Helical" evidence="9">
    <location>
        <begin position="870"/>
        <end position="902"/>
    </location>
</feature>
<evidence type="ECO:0000256" key="3">
    <source>
        <dbReference type="ARBA" id="ARBA00022692"/>
    </source>
</evidence>
<proteinExistence type="predicted"/>
<feature type="domain" description="ABC transmembrane type-1" evidence="11">
    <location>
        <begin position="618"/>
        <end position="939"/>
    </location>
</feature>
<keyword evidence="13" id="KW-1185">Reference proteome</keyword>
<dbReference type="Gene3D" id="3.40.50.300">
    <property type="entry name" value="P-loop containing nucleotide triphosphate hydrolases"/>
    <property type="match status" value="2"/>
</dbReference>
<dbReference type="InterPro" id="IPR027417">
    <property type="entry name" value="P-loop_NTPase"/>
</dbReference>
<dbReference type="AlphaFoldDB" id="A0AA39F291"/>
<dbReference type="InterPro" id="IPR011527">
    <property type="entry name" value="ABC1_TM_dom"/>
</dbReference>
<dbReference type="InterPro" id="IPR050173">
    <property type="entry name" value="ABC_transporter_C-like"/>
</dbReference>
<dbReference type="PROSITE" id="PS50929">
    <property type="entry name" value="ABC_TM1F"/>
    <property type="match status" value="2"/>
</dbReference>
<dbReference type="SUPFAM" id="SSF90123">
    <property type="entry name" value="ABC transporter transmembrane region"/>
    <property type="match status" value="2"/>
</dbReference>
<keyword evidence="7 9" id="KW-1133">Transmembrane helix</keyword>
<dbReference type="CDD" id="cd18579">
    <property type="entry name" value="ABC_6TM_ABCC_D1"/>
    <property type="match status" value="1"/>
</dbReference>
<feature type="transmembrane region" description="Helical" evidence="9">
    <location>
        <begin position="777"/>
        <end position="809"/>
    </location>
</feature>
<dbReference type="InterPro" id="IPR003593">
    <property type="entry name" value="AAA+_ATPase"/>
</dbReference>
<reference evidence="12" key="2">
    <citation type="submission" date="2023-03" db="EMBL/GenBank/DDBJ databases">
        <authorList>
            <person name="Inwood S.N."/>
            <person name="Skelly J.G."/>
            <person name="Guhlin J."/>
            <person name="Harrop T.W.R."/>
            <person name="Goldson S.G."/>
            <person name="Dearden P.K."/>
        </authorList>
    </citation>
    <scope>NUCLEOTIDE SEQUENCE</scope>
    <source>
        <strain evidence="12">Lincoln</strain>
        <tissue evidence="12">Whole body</tissue>
    </source>
</reference>
<dbReference type="FunFam" id="3.40.50.300:FF:000163">
    <property type="entry name" value="Multidrug resistance-associated protein member 4"/>
    <property type="match status" value="1"/>
</dbReference>
<dbReference type="Pfam" id="PF00664">
    <property type="entry name" value="ABC_membrane"/>
    <property type="match status" value="2"/>
</dbReference>
<feature type="domain" description="ABC transmembrane type-1" evidence="11">
    <location>
        <begin position="1"/>
        <end position="213"/>
    </location>
</feature>
<feature type="transmembrane region" description="Helical" evidence="9">
    <location>
        <begin position="210"/>
        <end position="231"/>
    </location>
</feature>
<evidence type="ECO:0000256" key="5">
    <source>
        <dbReference type="ARBA" id="ARBA00022741"/>
    </source>
</evidence>
<keyword evidence="4" id="KW-0677">Repeat</keyword>
<dbReference type="FunFam" id="1.20.1560.10:FF:000014">
    <property type="entry name" value="Multidrug resistance-associated protein member 4"/>
    <property type="match status" value="1"/>
</dbReference>
<dbReference type="PROSITE" id="PS00211">
    <property type="entry name" value="ABC_TRANSPORTER_1"/>
    <property type="match status" value="2"/>
</dbReference>
<evidence type="ECO:0000256" key="7">
    <source>
        <dbReference type="ARBA" id="ARBA00022989"/>
    </source>
</evidence>
<dbReference type="InterPro" id="IPR003439">
    <property type="entry name" value="ABC_transporter-like_ATP-bd"/>
</dbReference>
<feature type="transmembrane region" description="Helical" evidence="9">
    <location>
        <begin position="908"/>
        <end position="931"/>
    </location>
</feature>
<evidence type="ECO:0000313" key="13">
    <source>
        <dbReference type="Proteomes" id="UP001168972"/>
    </source>
</evidence>
<evidence type="ECO:0000313" key="12">
    <source>
        <dbReference type="EMBL" id="KAK0161587.1"/>
    </source>
</evidence>
<dbReference type="Pfam" id="PF00005">
    <property type="entry name" value="ABC_tran"/>
    <property type="match status" value="2"/>
</dbReference>
<feature type="transmembrane region" description="Helical" evidence="9">
    <location>
        <begin position="84"/>
        <end position="104"/>
    </location>
</feature>
<dbReference type="InterPro" id="IPR036640">
    <property type="entry name" value="ABC1_TM_sf"/>
</dbReference>
<evidence type="ECO:0000256" key="4">
    <source>
        <dbReference type="ARBA" id="ARBA00022737"/>
    </source>
</evidence>
<dbReference type="PANTHER" id="PTHR24223:SF415">
    <property type="entry name" value="FI20190P1"/>
    <property type="match status" value="1"/>
</dbReference>
<dbReference type="GO" id="GO:0016020">
    <property type="term" value="C:membrane"/>
    <property type="evidence" value="ECO:0007669"/>
    <property type="project" value="UniProtKB-SubCell"/>
</dbReference>
<keyword evidence="6" id="KW-0067">ATP-binding</keyword>
<dbReference type="CDD" id="cd03244">
    <property type="entry name" value="ABCC_MRP_domain2"/>
    <property type="match status" value="1"/>
</dbReference>
<organism evidence="12 13">
    <name type="scientific">Microctonus hyperodae</name>
    <name type="common">Parasitoid wasp</name>
    <dbReference type="NCBI Taxonomy" id="165561"/>
    <lineage>
        <taxon>Eukaryota</taxon>
        <taxon>Metazoa</taxon>
        <taxon>Ecdysozoa</taxon>
        <taxon>Arthropoda</taxon>
        <taxon>Hexapoda</taxon>
        <taxon>Insecta</taxon>
        <taxon>Pterygota</taxon>
        <taxon>Neoptera</taxon>
        <taxon>Endopterygota</taxon>
        <taxon>Hymenoptera</taxon>
        <taxon>Apocrita</taxon>
        <taxon>Ichneumonoidea</taxon>
        <taxon>Braconidae</taxon>
        <taxon>Euphorinae</taxon>
        <taxon>Microctonus</taxon>
    </lineage>
</organism>
<evidence type="ECO:0000256" key="1">
    <source>
        <dbReference type="ARBA" id="ARBA00004141"/>
    </source>
</evidence>
<keyword evidence="5" id="KW-0547">Nucleotide-binding</keyword>
<feature type="transmembrane region" description="Helical" evidence="9">
    <location>
        <begin position="618"/>
        <end position="635"/>
    </location>
</feature>
<evidence type="ECO:0000256" key="8">
    <source>
        <dbReference type="ARBA" id="ARBA00023136"/>
    </source>
</evidence>
<evidence type="ECO:0000259" key="11">
    <source>
        <dbReference type="PROSITE" id="PS50929"/>
    </source>
</evidence>
<feature type="transmembrane region" description="Helical" evidence="9">
    <location>
        <begin position="56"/>
        <end position="78"/>
    </location>
</feature>
<feature type="domain" description="ABC transporter" evidence="10">
    <location>
        <begin position="275"/>
        <end position="520"/>
    </location>
</feature>
<feature type="transmembrane region" description="Helical" evidence="9">
    <location>
        <begin position="168"/>
        <end position="190"/>
    </location>
</feature>
<accession>A0AA39F291</accession>
<comment type="subcellular location">
    <subcellularLocation>
        <location evidence="1">Membrane</location>
        <topology evidence="1">Multi-pass membrane protein</topology>
    </subcellularLocation>
</comment>
<evidence type="ECO:0000256" key="9">
    <source>
        <dbReference type="SAM" id="Phobius"/>
    </source>
</evidence>
<dbReference type="EMBL" id="JAQQBR010001835">
    <property type="protein sequence ID" value="KAK0161587.1"/>
    <property type="molecule type" value="Genomic_DNA"/>
</dbReference>
<dbReference type="SUPFAM" id="SSF52540">
    <property type="entry name" value="P-loop containing nucleoside triphosphate hydrolases"/>
    <property type="match status" value="2"/>
</dbReference>
<dbReference type="GO" id="GO:0016887">
    <property type="term" value="F:ATP hydrolysis activity"/>
    <property type="evidence" value="ECO:0007669"/>
    <property type="project" value="InterPro"/>
</dbReference>
<dbReference type="Gene3D" id="1.20.1560.10">
    <property type="entry name" value="ABC transporter type 1, transmembrane domain"/>
    <property type="match status" value="2"/>
</dbReference>
<protein>
    <submittedName>
        <fullName evidence="12">Uncharacterized protein</fullName>
    </submittedName>
</protein>
<dbReference type="CDD" id="cd03250">
    <property type="entry name" value="ABCC_MRP_domain1"/>
    <property type="match status" value="1"/>
</dbReference>
<dbReference type="PROSITE" id="PS50893">
    <property type="entry name" value="ABC_TRANSPORTER_2"/>
    <property type="match status" value="2"/>
</dbReference>
<reference evidence="12" key="1">
    <citation type="journal article" date="2023" name="bioRxiv">
        <title>Scaffold-level genome assemblies of two parasitoid biocontrol wasps reveal the parthenogenesis mechanism and an associated novel virus.</title>
        <authorList>
            <person name="Inwood S."/>
            <person name="Skelly J."/>
            <person name="Guhlin J."/>
            <person name="Harrop T."/>
            <person name="Goldson S."/>
            <person name="Dearden P."/>
        </authorList>
    </citation>
    <scope>NUCLEOTIDE SEQUENCE</scope>
    <source>
        <strain evidence="12">Lincoln</strain>
        <tissue evidence="12">Whole body</tissue>
    </source>
</reference>
<feature type="domain" description="ABC transporter" evidence="10">
    <location>
        <begin position="975"/>
        <end position="1204"/>
    </location>
</feature>
<dbReference type="FunFam" id="3.40.50.300:FF:000973">
    <property type="entry name" value="Multidrug resistance-associated protein 4"/>
    <property type="match status" value="1"/>
</dbReference>
<keyword evidence="3 9" id="KW-0812">Transmembrane</keyword>
<keyword evidence="8 9" id="KW-0472">Membrane</keyword>